<gene>
    <name evidence="3" type="ORF">K444DRAFT_664792</name>
</gene>
<dbReference type="STRING" id="1095630.A0A2J6T4S1"/>
<dbReference type="Proteomes" id="UP000235371">
    <property type="component" value="Unassembled WGS sequence"/>
</dbReference>
<feature type="compositionally biased region" description="Low complexity" evidence="1">
    <location>
        <begin position="1385"/>
        <end position="1407"/>
    </location>
</feature>
<reference evidence="3 4" key="1">
    <citation type="submission" date="2016-04" db="EMBL/GenBank/DDBJ databases">
        <title>A degradative enzymes factory behind the ericoid mycorrhizal symbiosis.</title>
        <authorList>
            <consortium name="DOE Joint Genome Institute"/>
            <person name="Martino E."/>
            <person name="Morin E."/>
            <person name="Grelet G."/>
            <person name="Kuo A."/>
            <person name="Kohler A."/>
            <person name="Daghino S."/>
            <person name="Barry K."/>
            <person name="Choi C."/>
            <person name="Cichocki N."/>
            <person name="Clum A."/>
            <person name="Copeland A."/>
            <person name="Hainaut M."/>
            <person name="Haridas S."/>
            <person name="Labutti K."/>
            <person name="Lindquist E."/>
            <person name="Lipzen A."/>
            <person name="Khouja H.-R."/>
            <person name="Murat C."/>
            <person name="Ohm R."/>
            <person name="Olson A."/>
            <person name="Spatafora J."/>
            <person name="Veneault-Fourrey C."/>
            <person name="Henrissat B."/>
            <person name="Grigoriev I."/>
            <person name="Martin F."/>
            <person name="Perotto S."/>
        </authorList>
    </citation>
    <scope>NUCLEOTIDE SEQUENCE [LARGE SCALE GENOMIC DNA]</scope>
    <source>
        <strain evidence="3 4">E</strain>
    </source>
</reference>
<dbReference type="InterPro" id="IPR031348">
    <property type="entry name" value="PigL_N"/>
</dbReference>
<dbReference type="InParanoid" id="A0A2J6T4S1"/>
<dbReference type="InterPro" id="IPR011990">
    <property type="entry name" value="TPR-like_helical_dom_sf"/>
</dbReference>
<evidence type="ECO:0000259" key="2">
    <source>
        <dbReference type="Pfam" id="PF17111"/>
    </source>
</evidence>
<feature type="region of interest" description="Disordered" evidence="1">
    <location>
        <begin position="733"/>
        <end position="756"/>
    </location>
</feature>
<feature type="compositionally biased region" description="Polar residues" evidence="1">
    <location>
        <begin position="969"/>
        <end position="980"/>
    </location>
</feature>
<feature type="region of interest" description="Disordered" evidence="1">
    <location>
        <begin position="522"/>
        <end position="555"/>
    </location>
</feature>
<feature type="region of interest" description="Disordered" evidence="1">
    <location>
        <begin position="579"/>
        <end position="612"/>
    </location>
</feature>
<sequence>MDPLSIATSTITLIQAAATVSAALHEFVATFRNADSRVAALSTQLSRLIKFLEAVEGTLKKCRGPLSLASMDVDLWQQSQLSLEDCKLTLDELAKFINQIKAVAKSSGRFRRMKVTMDLTIYAGDITGFEEKIHKSNWALQTMLSAIQVTLSLRGNETQEKILYELEMLKISINQSRQAAIYHSDGFSRMLEDPSDRRIAYNLKNLTRVAQSFHSSASSTASTIFNGTLFGNLQSDTAISIRGGLNFTPNKRQQIDPWVKQQRRLTLRRQRKPLQRIPSSAAVSIVRPATPDPVLADPSEDSHEIESNMSETADDNEERAHEAEFQSYLLSGHGEVAQDSMLNLEFAKAQSMLELAIQRRTGSTSEDSEFKQLQIQLAICYFFQHKWQLAEPLVNSIAKSKINFDPIVCNLLHALAIANLVERRFEKAIVVCTQALYGKRRLKRDFPRTSETECNETLGLLATIYDAYSNRLDAEAMRRKISKGFSYYHPENEVEFIVKHPKLCPEVFGGKISVDWRRPQIPAASSGEDTELPTNLPTIKEEDTPKGNTTTKKPLQTFQAKLSLYQRVNLDSGKEVVASSLTNRDGNDEAGSLYGDDRISSSPSRPRITPKRSFARRVVRFLGTLRERPVTPRDTEDTESPSRPRFGNGFWPRSEGQFFKLKKSKARFQKRASDEGDNNSFPFLRGVRRQRRLLLAQAASSNPPAYEEPGDRNPRPWRYSVDTWLRTNPQHGLSRGTPQVYQPSPPTTTVSWPNDEKTDYVEPAPVAWVPASRILLAHEIGGRQVHELMDTSRPSELMDTSLPVTPPEAALQQSPSSASIISRASTISRVSMTIDDDGEGQGITSLRLPSIRTTEKFGLPKTTPRKQWLTVAIPKFVARPGGIPLVAHYPAERSSASAIETDKGGESLLAPGVTNSSLLGSAGLPKEEVIAKVFNDIQGEGSGKLVVEERLDTDFDELMRKEDHRPRTTKVTFAGSSTRQSGKRQGWVPASYFKDLSPSSDTVGVPLDSGRKDLQKQSRALGQIPSESSEIDEFSRAFRKAISPSVMNGERKVDKKVQCDAPKTRYQLVDKAAARTVAPPVLPTFASNHSCSAGQDSVKLPTPNQQHNPNAGYFDIPPQSARQRGSAGSAHWSNTSDIGQVSRVSNASTLAELDGDRRSSGSSSLTKALQELGVGMSRMVSFRRRGDLPALPSSPSRTENSTWKTNTAYVGAGQGLGDIPEQGESKINLEVEEGISNAQMRDIALKDLRSAIIKEETRDLGQDITERAVPEVSVGNELPKLERTQNSLSLLKLMEVDEAPLSEQINTVRMPVDAGSISPCLPPQQLGRKFSWETMFEDDINSTVSTETEQSCASSAPAQLEVVTRKFSWCSEDSQQVTTPDLVRTSSLSTSSSSSPSLASSATSTSSGPMLKYDRIKKDLIIVSNDSTSSLPETQNLDDVLAQLSANIHNRKSKRRSAEPLSPFNKLELRLKSRQPMPESVATKEDAAAPSALQPELQANESMKALPFIHPRDIYRRLELESASIGAASEENQCMMNRRHPLRERRKQQKRNREAAVLQIDDEKMMLYPGGMSSLRNSRIGVAF</sequence>
<feature type="compositionally biased region" description="Polar residues" evidence="1">
    <location>
        <begin position="1131"/>
        <end position="1140"/>
    </location>
</feature>
<feature type="region of interest" description="Disordered" evidence="1">
    <location>
        <begin position="625"/>
        <end position="649"/>
    </location>
</feature>
<feature type="compositionally biased region" description="Basic and acidic residues" evidence="1">
    <location>
        <begin position="625"/>
        <end position="635"/>
    </location>
</feature>
<feature type="compositionally biased region" description="Polar residues" evidence="1">
    <location>
        <begin position="733"/>
        <end position="752"/>
    </location>
</feature>
<dbReference type="EMBL" id="KZ613837">
    <property type="protein sequence ID" value="PMD58006.1"/>
    <property type="molecule type" value="Genomic_DNA"/>
</dbReference>
<keyword evidence="4" id="KW-1185">Reference proteome</keyword>
<dbReference type="GeneID" id="36595081"/>
<evidence type="ECO:0000313" key="3">
    <source>
        <dbReference type="EMBL" id="PMD58006.1"/>
    </source>
</evidence>
<name>A0A2J6T4S1_9HELO</name>
<protein>
    <recommendedName>
        <fullName evidence="2">Azaphilone pigments biosynthesis cluster protein L N-terminal domain-containing protein</fullName>
    </recommendedName>
</protein>
<dbReference type="OrthoDB" id="195446at2759"/>
<feature type="compositionally biased region" description="Polar residues" evidence="1">
    <location>
        <begin position="546"/>
        <end position="555"/>
    </location>
</feature>
<feature type="domain" description="Azaphilone pigments biosynthesis cluster protein L N-terminal" evidence="2">
    <location>
        <begin position="1"/>
        <end position="149"/>
    </location>
</feature>
<feature type="region of interest" description="Disordered" evidence="1">
    <location>
        <begin position="1380"/>
        <end position="1409"/>
    </location>
</feature>
<organism evidence="3 4">
    <name type="scientific">Hyaloscypha bicolor E</name>
    <dbReference type="NCBI Taxonomy" id="1095630"/>
    <lineage>
        <taxon>Eukaryota</taxon>
        <taxon>Fungi</taxon>
        <taxon>Dikarya</taxon>
        <taxon>Ascomycota</taxon>
        <taxon>Pezizomycotina</taxon>
        <taxon>Leotiomycetes</taxon>
        <taxon>Helotiales</taxon>
        <taxon>Hyaloscyphaceae</taxon>
        <taxon>Hyaloscypha</taxon>
        <taxon>Hyaloscypha bicolor</taxon>
    </lineage>
</organism>
<accession>A0A2J6T4S1</accession>
<dbReference type="Gene3D" id="1.25.40.10">
    <property type="entry name" value="Tetratricopeptide repeat domain"/>
    <property type="match status" value="1"/>
</dbReference>
<proteinExistence type="predicted"/>
<evidence type="ECO:0000313" key="4">
    <source>
        <dbReference type="Proteomes" id="UP000235371"/>
    </source>
</evidence>
<evidence type="ECO:0000256" key="1">
    <source>
        <dbReference type="SAM" id="MobiDB-lite"/>
    </source>
</evidence>
<feature type="region of interest" description="Disordered" evidence="1">
    <location>
        <begin position="966"/>
        <end position="992"/>
    </location>
</feature>
<dbReference type="RefSeq" id="XP_024734910.1">
    <property type="nucleotide sequence ID" value="XM_024887005.1"/>
</dbReference>
<feature type="region of interest" description="Disordered" evidence="1">
    <location>
        <begin position="1088"/>
        <end position="1140"/>
    </location>
</feature>
<dbReference type="Pfam" id="PF17111">
    <property type="entry name" value="PigL_N"/>
    <property type="match status" value="1"/>
</dbReference>
<feature type="region of interest" description="Disordered" evidence="1">
    <location>
        <begin position="287"/>
        <end position="320"/>
    </location>
</feature>